<dbReference type="InterPro" id="IPR046848">
    <property type="entry name" value="E_motif"/>
</dbReference>
<evidence type="ECO:0000313" key="6">
    <source>
        <dbReference type="Proteomes" id="UP001152484"/>
    </source>
</evidence>
<dbReference type="PROSITE" id="PS51375">
    <property type="entry name" value="PPR"/>
    <property type="match status" value="8"/>
</dbReference>
<evidence type="ECO:0000313" key="5">
    <source>
        <dbReference type="EMBL" id="CAH9101349.1"/>
    </source>
</evidence>
<protein>
    <recommendedName>
        <fullName evidence="4">DYW domain-containing protein</fullName>
    </recommendedName>
</protein>
<dbReference type="PANTHER" id="PTHR47926">
    <property type="entry name" value="PENTATRICOPEPTIDE REPEAT-CONTAINING PROTEIN"/>
    <property type="match status" value="1"/>
</dbReference>
<dbReference type="Pfam" id="PF13812">
    <property type="entry name" value="PPR_3"/>
    <property type="match status" value="1"/>
</dbReference>
<feature type="repeat" description="PPR" evidence="3">
    <location>
        <begin position="622"/>
        <end position="656"/>
    </location>
</feature>
<dbReference type="Pfam" id="PF20431">
    <property type="entry name" value="E_motif"/>
    <property type="match status" value="1"/>
</dbReference>
<feature type="repeat" description="PPR" evidence="3">
    <location>
        <begin position="723"/>
        <end position="757"/>
    </location>
</feature>
<reference evidence="5" key="1">
    <citation type="submission" date="2022-07" db="EMBL/GenBank/DDBJ databases">
        <authorList>
            <person name="Macas J."/>
            <person name="Novak P."/>
            <person name="Neumann P."/>
        </authorList>
    </citation>
    <scope>NUCLEOTIDE SEQUENCE</scope>
</reference>
<dbReference type="OrthoDB" id="185373at2759"/>
<evidence type="ECO:0000256" key="2">
    <source>
        <dbReference type="ARBA" id="ARBA00022737"/>
    </source>
</evidence>
<sequence>MPQMGFVESAYRPLHITCWQFQPSKSPQPKPHLNPLLNFFVLWAEFRRNSNCIRNLCSTRDTVIFWLFIMLGRILGGSIHPLIRPSANCFKQETHSTCLKSFELVKLALFTSTASATSQILDVFADEDYEANSFLGPIHCVEKSTGHVDHSSCLSSLDSCTRSGSVSDAKKLQGRFLKLGLAGDTTIGTRLFYLYMSSDDLAGALQTLHNTPSWSSNVSLWNKLISGCKKDVRIFYMFSRMMNESACPDRSTFTTVLRACGAPEIASHVHAIKQIHALIVQYGFAGNCIVCNFLIDLYSRNCLVDSAKKVFEDLHSRDSASWVAIMSGLCQNGHEKDTVFLYNDMRRLGVMPTPYVFSSVLSATTKLSFHELGEQFHSVILKWGYLCDVYVGNALLSLYSRCGDLISADYIFSEMNIRDRVSYNTLISGFSLQGLNHRALKLFDKMQMDSMKADCVTISSLLSVCSSSGDLQKGQQLHSYATKVGLCSDTVIEGSILDLYVKCSDIETAHDFFQTTNKENIVLWNVMLVAFGQKGDLKESFHLFSQLQALGLQPNQYTYPSILRTCTSVGDIDLGEQIHSQVIKTGFQPNVYVCSVLIDMYSKHGRLDAASEIFKNLDNEEDVVSWTSMIAGYTQHDQFVEAIRLFYQMQDRCIQSDNIGFASATTACAGIQALNPGRQIHAQSVISGYTYDLSIGNALVCLYARCGKVQDAYMVFNKIGSKDNISWNGLVSGFAQSGYYEEALKVFSRMNHYGVEANMYTYGPAVSAAANMTNIKQGKQIHARMVKTGYYDSEIESSNVLITMYSKCGNLGDAKREFLEMHCRNQVSWNAMITGYSQHGLGNEAIQLFEEMKMAGVESNHVTFVGVLSACSHIRLVEKGLSYFKSMNEDHGLEPKPEHYACVVDIMGRAGQLQRAREFVETMPVPPDAMVWRTLLSACTVHKNIEIGELAGDHLLELEPKASATYVLLSNLYAVVGRWDYRNSIRELMKDMGVKKEPGQSWVEVKNTIHAFFVGDRLHPMADEIHRYVVELNEHVAGVGYVQDSNSLWNGLEVEQKDPTAFVHSEKLAIAFGLLNLSANIPLCVMKNLRVCNDCHSWIKCVSKVENRAIVVRDAYRFHHFEDGDCSCHNFW</sequence>
<dbReference type="FunFam" id="1.25.40.10:FF:000381">
    <property type="entry name" value="Pentatricopeptide repeat-containing protein"/>
    <property type="match status" value="2"/>
</dbReference>
<feature type="repeat" description="PPR" evidence="3">
    <location>
        <begin position="520"/>
        <end position="554"/>
    </location>
</feature>
<feature type="repeat" description="PPR" evidence="3">
    <location>
        <begin position="318"/>
        <end position="352"/>
    </location>
</feature>
<dbReference type="InterPro" id="IPR011990">
    <property type="entry name" value="TPR-like_helical_dom_sf"/>
</dbReference>
<dbReference type="GO" id="GO:0008270">
    <property type="term" value="F:zinc ion binding"/>
    <property type="evidence" value="ECO:0007669"/>
    <property type="project" value="InterPro"/>
</dbReference>
<dbReference type="FunFam" id="1.25.40.10:FF:000366">
    <property type="entry name" value="Pentatricopeptide (PPR) repeat-containing protein"/>
    <property type="match status" value="1"/>
</dbReference>
<accession>A0A9P1EEV7</accession>
<organism evidence="5 6">
    <name type="scientific">Cuscuta europaea</name>
    <name type="common">European dodder</name>
    <dbReference type="NCBI Taxonomy" id="41803"/>
    <lineage>
        <taxon>Eukaryota</taxon>
        <taxon>Viridiplantae</taxon>
        <taxon>Streptophyta</taxon>
        <taxon>Embryophyta</taxon>
        <taxon>Tracheophyta</taxon>
        <taxon>Spermatophyta</taxon>
        <taxon>Magnoliopsida</taxon>
        <taxon>eudicotyledons</taxon>
        <taxon>Gunneridae</taxon>
        <taxon>Pentapetalae</taxon>
        <taxon>asterids</taxon>
        <taxon>lamiids</taxon>
        <taxon>Solanales</taxon>
        <taxon>Convolvulaceae</taxon>
        <taxon>Cuscuteae</taxon>
        <taxon>Cuscuta</taxon>
        <taxon>Cuscuta subgen. Cuscuta</taxon>
    </lineage>
</organism>
<dbReference type="InterPro" id="IPR046960">
    <property type="entry name" value="PPR_At4g14850-like_plant"/>
</dbReference>
<evidence type="ECO:0000256" key="3">
    <source>
        <dbReference type="PROSITE-ProRule" id="PRU00708"/>
    </source>
</evidence>
<gene>
    <name evidence="5" type="ORF">CEURO_LOCUS15334</name>
</gene>
<proteinExistence type="inferred from homology"/>
<name>A0A9P1EEV7_CUSEU</name>
<keyword evidence="2" id="KW-0677">Repeat</keyword>
<dbReference type="Proteomes" id="UP001152484">
    <property type="component" value="Unassembled WGS sequence"/>
</dbReference>
<dbReference type="GO" id="GO:0003723">
    <property type="term" value="F:RNA binding"/>
    <property type="evidence" value="ECO:0007669"/>
    <property type="project" value="InterPro"/>
</dbReference>
<dbReference type="InterPro" id="IPR002885">
    <property type="entry name" value="PPR_rpt"/>
</dbReference>
<dbReference type="NCBIfam" id="TIGR00756">
    <property type="entry name" value="PPR"/>
    <property type="match status" value="6"/>
</dbReference>
<dbReference type="PANTHER" id="PTHR47926:SF533">
    <property type="entry name" value="DYW DOMAIN-CONTAINING PROTEIN"/>
    <property type="match status" value="1"/>
</dbReference>
<dbReference type="GO" id="GO:0009451">
    <property type="term" value="P:RNA modification"/>
    <property type="evidence" value="ECO:0007669"/>
    <property type="project" value="InterPro"/>
</dbReference>
<dbReference type="FunFam" id="1.25.40.10:FF:000073">
    <property type="entry name" value="Pentatricopeptide repeat-containing protein chloroplastic"/>
    <property type="match status" value="1"/>
</dbReference>
<dbReference type="InterPro" id="IPR032867">
    <property type="entry name" value="DYW_dom"/>
</dbReference>
<comment type="similarity">
    <text evidence="1">Belongs to the PPR family. PCMP-H subfamily.</text>
</comment>
<dbReference type="FunFam" id="1.25.40.10:FF:000031">
    <property type="entry name" value="Pentatricopeptide repeat-containing protein mitochondrial"/>
    <property type="match status" value="1"/>
</dbReference>
<dbReference type="Pfam" id="PF01535">
    <property type="entry name" value="PPR"/>
    <property type="match status" value="6"/>
</dbReference>
<dbReference type="AlphaFoldDB" id="A0A9P1EEV7"/>
<feature type="repeat" description="PPR" evidence="3">
    <location>
        <begin position="590"/>
        <end position="620"/>
    </location>
</feature>
<dbReference type="EMBL" id="CAMAPE010000038">
    <property type="protein sequence ID" value="CAH9101349.1"/>
    <property type="molecule type" value="Genomic_DNA"/>
</dbReference>
<dbReference type="Gene3D" id="1.25.40.10">
    <property type="entry name" value="Tetratricopeptide repeat domain"/>
    <property type="match status" value="6"/>
</dbReference>
<evidence type="ECO:0000259" key="4">
    <source>
        <dbReference type="Pfam" id="PF14432"/>
    </source>
</evidence>
<comment type="caution">
    <text evidence="5">The sequence shown here is derived from an EMBL/GenBank/DDBJ whole genome shotgun (WGS) entry which is preliminary data.</text>
</comment>
<keyword evidence="6" id="KW-1185">Reference proteome</keyword>
<dbReference type="Pfam" id="PF13041">
    <property type="entry name" value="PPR_2"/>
    <property type="match status" value="4"/>
</dbReference>
<dbReference type="FunFam" id="1.25.40.10:FF:000196">
    <property type="entry name" value="Pentatricopeptide repeat-containing protein At4g14850"/>
    <property type="match status" value="1"/>
</dbReference>
<feature type="repeat" description="PPR" evidence="3">
    <location>
        <begin position="555"/>
        <end position="589"/>
    </location>
</feature>
<feature type="repeat" description="PPR" evidence="3">
    <location>
        <begin position="825"/>
        <end position="859"/>
    </location>
</feature>
<evidence type="ECO:0000256" key="1">
    <source>
        <dbReference type="ARBA" id="ARBA00006643"/>
    </source>
</evidence>
<feature type="repeat" description="PPR" evidence="3">
    <location>
        <begin position="419"/>
        <end position="453"/>
    </location>
</feature>
<dbReference type="Pfam" id="PF14432">
    <property type="entry name" value="DYW_deaminase"/>
    <property type="match status" value="1"/>
</dbReference>
<feature type="domain" description="DYW" evidence="4">
    <location>
        <begin position="1040"/>
        <end position="1132"/>
    </location>
</feature>